<sequence length="381" mass="44014">MSSHINNNNTLPSSQFGFRAKHSTIHQVHRVVDAISTSLERKQYCSCVFLDISQAFDRVWLDGLLFKIRNCLPSSLFLLIKSYLTDRYFQIRFGSSISEMALIQAGVPQGGILSPLLFNIYVSDQPITQGTIVADFADDKAIIAIHEDDLIASANLQIHLDLISQWYSKWRIKLNHNKSVHTTFTLKQGICPPVSVDNIPIPPSDTIKYLGLTLDKRLTWKQHKRSKRLTLNARSRTLKHLLSKNKFTKLRTKLLLYKSLLKPIWTYGVQLWGSAKKTNVNKIQTFQNITLRKIANAPPYTFQNITLRKIANAPPYVSNLILHNDLHMKTIEEESVIYYKRFFSRLANHTNPLIRNLNTLTLPEAPRRRLKRRWCRDLLIE</sequence>
<dbReference type="GO" id="GO:0003964">
    <property type="term" value="F:RNA-directed DNA polymerase activity"/>
    <property type="evidence" value="ECO:0007669"/>
    <property type="project" value="UniProtKB-KW"/>
</dbReference>
<dbReference type="InterPro" id="IPR043502">
    <property type="entry name" value="DNA/RNA_pol_sf"/>
</dbReference>
<dbReference type="CDD" id="cd01650">
    <property type="entry name" value="RT_nLTR_like"/>
    <property type="match status" value="1"/>
</dbReference>
<dbReference type="PANTHER" id="PTHR33332">
    <property type="entry name" value="REVERSE TRANSCRIPTASE DOMAIN-CONTAINING PROTEIN"/>
    <property type="match status" value="1"/>
</dbReference>
<dbReference type="EMBL" id="CABPRJ010001914">
    <property type="protein sequence ID" value="VVC41248.1"/>
    <property type="molecule type" value="Genomic_DNA"/>
</dbReference>
<dbReference type="InterPro" id="IPR000477">
    <property type="entry name" value="RT_dom"/>
</dbReference>
<evidence type="ECO:0000313" key="3">
    <source>
        <dbReference type="Proteomes" id="UP000325440"/>
    </source>
</evidence>
<dbReference type="SUPFAM" id="SSF56672">
    <property type="entry name" value="DNA/RNA polymerases"/>
    <property type="match status" value="1"/>
</dbReference>
<reference evidence="2 3" key="1">
    <citation type="submission" date="2019-08" db="EMBL/GenBank/DDBJ databases">
        <authorList>
            <person name="Alioto T."/>
            <person name="Alioto T."/>
            <person name="Gomez Garrido J."/>
        </authorList>
    </citation>
    <scope>NUCLEOTIDE SEQUENCE [LARGE SCALE GENOMIC DNA]</scope>
</reference>
<keyword evidence="2" id="KW-0548">Nucleotidyltransferase</keyword>
<accession>A0A5E4N907</accession>
<evidence type="ECO:0000259" key="1">
    <source>
        <dbReference type="PROSITE" id="PS50878"/>
    </source>
</evidence>
<protein>
    <submittedName>
        <fullName evidence="2">Reverse transcriptase domain</fullName>
    </submittedName>
</protein>
<gene>
    <name evidence="2" type="ORF">CINCED_3A014647</name>
</gene>
<dbReference type="Pfam" id="PF00078">
    <property type="entry name" value="RVT_1"/>
    <property type="match status" value="1"/>
</dbReference>
<evidence type="ECO:0000313" key="2">
    <source>
        <dbReference type="EMBL" id="VVC41248.1"/>
    </source>
</evidence>
<keyword evidence="2" id="KW-0695">RNA-directed DNA polymerase</keyword>
<dbReference type="AlphaFoldDB" id="A0A5E4N907"/>
<dbReference type="Proteomes" id="UP000325440">
    <property type="component" value="Unassembled WGS sequence"/>
</dbReference>
<keyword evidence="2" id="KW-0808">Transferase</keyword>
<name>A0A5E4N907_9HEMI</name>
<proteinExistence type="predicted"/>
<dbReference type="OrthoDB" id="6622136at2759"/>
<keyword evidence="3" id="KW-1185">Reference proteome</keyword>
<feature type="domain" description="Reverse transcriptase" evidence="1">
    <location>
        <begin position="1"/>
        <end position="214"/>
    </location>
</feature>
<organism evidence="2 3">
    <name type="scientific">Cinara cedri</name>
    <dbReference type="NCBI Taxonomy" id="506608"/>
    <lineage>
        <taxon>Eukaryota</taxon>
        <taxon>Metazoa</taxon>
        <taxon>Ecdysozoa</taxon>
        <taxon>Arthropoda</taxon>
        <taxon>Hexapoda</taxon>
        <taxon>Insecta</taxon>
        <taxon>Pterygota</taxon>
        <taxon>Neoptera</taxon>
        <taxon>Paraneoptera</taxon>
        <taxon>Hemiptera</taxon>
        <taxon>Sternorrhyncha</taxon>
        <taxon>Aphidomorpha</taxon>
        <taxon>Aphidoidea</taxon>
        <taxon>Aphididae</taxon>
        <taxon>Lachninae</taxon>
        <taxon>Cinara</taxon>
    </lineage>
</organism>
<dbReference type="PROSITE" id="PS50878">
    <property type="entry name" value="RT_POL"/>
    <property type="match status" value="1"/>
</dbReference>